<feature type="transmembrane region" description="Helical" evidence="6">
    <location>
        <begin position="83"/>
        <end position="102"/>
    </location>
</feature>
<feature type="transmembrane region" description="Helical" evidence="6">
    <location>
        <begin position="281"/>
        <end position="301"/>
    </location>
</feature>
<keyword evidence="5 6" id="KW-0472">Membrane</keyword>
<feature type="transmembrane region" description="Helical" evidence="6">
    <location>
        <begin position="108"/>
        <end position="129"/>
    </location>
</feature>
<dbReference type="InterPro" id="IPR036259">
    <property type="entry name" value="MFS_trans_sf"/>
</dbReference>
<evidence type="ECO:0000256" key="1">
    <source>
        <dbReference type="ARBA" id="ARBA00004651"/>
    </source>
</evidence>
<protein>
    <submittedName>
        <fullName evidence="8">MFS transporter</fullName>
    </submittedName>
</protein>
<feature type="transmembrane region" description="Helical" evidence="6">
    <location>
        <begin position="372"/>
        <end position="391"/>
    </location>
</feature>
<organism evidence="8 9">
    <name type="scientific">Chenggangzhangella methanolivorans</name>
    <dbReference type="NCBI Taxonomy" id="1437009"/>
    <lineage>
        <taxon>Bacteria</taxon>
        <taxon>Pseudomonadati</taxon>
        <taxon>Pseudomonadota</taxon>
        <taxon>Alphaproteobacteria</taxon>
        <taxon>Hyphomicrobiales</taxon>
        <taxon>Methylopilaceae</taxon>
        <taxon>Chenggangzhangella</taxon>
    </lineage>
</organism>
<dbReference type="AlphaFoldDB" id="A0A9E6RCB6"/>
<dbReference type="GO" id="GO:0022857">
    <property type="term" value="F:transmembrane transporter activity"/>
    <property type="evidence" value="ECO:0007669"/>
    <property type="project" value="InterPro"/>
</dbReference>
<evidence type="ECO:0000256" key="4">
    <source>
        <dbReference type="ARBA" id="ARBA00022989"/>
    </source>
</evidence>
<evidence type="ECO:0000259" key="7">
    <source>
        <dbReference type="PROSITE" id="PS50850"/>
    </source>
</evidence>
<evidence type="ECO:0000256" key="5">
    <source>
        <dbReference type="ARBA" id="ARBA00023136"/>
    </source>
</evidence>
<feature type="transmembrane region" description="Helical" evidence="6">
    <location>
        <begin position="141"/>
        <end position="165"/>
    </location>
</feature>
<dbReference type="InterPro" id="IPR020846">
    <property type="entry name" value="MFS_dom"/>
</dbReference>
<dbReference type="CDD" id="cd17324">
    <property type="entry name" value="MFS_NepI_like"/>
    <property type="match status" value="1"/>
</dbReference>
<sequence length="403" mass="41187">MAIAQSSSELSPAWRVPLYWMSSGAFAIGTEGFMIAAILPQIAGDVGVTVGSAGLLVSAFTLTYAVTSPLLTTLTWRLDRRRLLTACMLVFAAGNVMAAMAGSFLELLVARLVMAMAAGLFVPNANALAGALAPSEKRGQALAIVTGGLSAAVALGVPAGAFIGAHLGWRVTFVAVSILAVIAATGLAIGLPKDAGGTPKAMTLRERAKPLRDASVTFGLFATFLWAAGTYSAYTYVSPLLLKTAGLGHDQVSPVLFLWGVSACIGLAIGGRAADRFGGGWVVAMSLPTLMLALLFFSAIAEWAAGPHLVVALSLVAVWGFSAWAFFPAQQSHLIGAGGVGNAPITLSLNASFQYAGFALGAFLGGVTVDKISVTALGLTGALCVLLAILFDQVGKRAAIRAT</sequence>
<dbReference type="GO" id="GO:0005886">
    <property type="term" value="C:plasma membrane"/>
    <property type="evidence" value="ECO:0007669"/>
    <property type="project" value="UniProtKB-SubCell"/>
</dbReference>
<dbReference type="Proteomes" id="UP000825701">
    <property type="component" value="Chromosome"/>
</dbReference>
<keyword evidence="9" id="KW-1185">Reference proteome</keyword>
<keyword evidence="4 6" id="KW-1133">Transmembrane helix</keyword>
<dbReference type="PANTHER" id="PTHR43124">
    <property type="entry name" value="PURINE EFFLUX PUMP PBUE"/>
    <property type="match status" value="1"/>
</dbReference>
<dbReference type="SUPFAM" id="SSF103473">
    <property type="entry name" value="MFS general substrate transporter"/>
    <property type="match status" value="1"/>
</dbReference>
<evidence type="ECO:0000256" key="3">
    <source>
        <dbReference type="ARBA" id="ARBA00022692"/>
    </source>
</evidence>
<feature type="domain" description="Major facilitator superfamily (MFS) profile" evidence="7">
    <location>
        <begin position="17"/>
        <end position="399"/>
    </location>
</feature>
<gene>
    <name evidence="8" type="ORF">K6K41_10165</name>
</gene>
<reference evidence="8" key="1">
    <citation type="submission" date="2021-08" db="EMBL/GenBank/DDBJ databases">
        <authorList>
            <person name="Zhang H."/>
            <person name="Xu M."/>
            <person name="Yu Z."/>
            <person name="Yang L."/>
            <person name="Cai Y."/>
        </authorList>
    </citation>
    <scope>NUCLEOTIDE SEQUENCE</scope>
    <source>
        <strain evidence="8">CHL1</strain>
    </source>
</reference>
<dbReference type="RefSeq" id="WP_261405023.1">
    <property type="nucleotide sequence ID" value="NZ_CP081869.1"/>
</dbReference>
<feature type="transmembrane region" description="Helical" evidence="6">
    <location>
        <begin position="347"/>
        <end position="366"/>
    </location>
</feature>
<dbReference type="Pfam" id="PF07690">
    <property type="entry name" value="MFS_1"/>
    <property type="match status" value="1"/>
</dbReference>
<dbReference type="PANTHER" id="PTHR43124:SF10">
    <property type="entry name" value="PURINE EFFLUX PUMP PBUE"/>
    <property type="match status" value="1"/>
</dbReference>
<feature type="transmembrane region" description="Helical" evidence="6">
    <location>
        <begin position="18"/>
        <end position="39"/>
    </location>
</feature>
<keyword evidence="3 6" id="KW-0812">Transmembrane</keyword>
<feature type="transmembrane region" description="Helical" evidence="6">
    <location>
        <begin position="51"/>
        <end position="71"/>
    </location>
</feature>
<dbReference type="InterPro" id="IPR050189">
    <property type="entry name" value="MFS_Efflux_Transporters"/>
</dbReference>
<comment type="subcellular location">
    <subcellularLocation>
        <location evidence="1">Cell membrane</location>
        <topology evidence="1">Multi-pass membrane protein</topology>
    </subcellularLocation>
</comment>
<name>A0A9E6RCB6_9HYPH</name>
<dbReference type="KEGG" id="cmet:K6K41_10165"/>
<evidence type="ECO:0000256" key="2">
    <source>
        <dbReference type="ARBA" id="ARBA00022475"/>
    </source>
</evidence>
<proteinExistence type="predicted"/>
<evidence type="ECO:0000313" key="8">
    <source>
        <dbReference type="EMBL" id="QZO01705.1"/>
    </source>
</evidence>
<dbReference type="Gene3D" id="1.20.1250.20">
    <property type="entry name" value="MFS general substrate transporter like domains"/>
    <property type="match status" value="1"/>
</dbReference>
<feature type="transmembrane region" description="Helical" evidence="6">
    <location>
        <begin position="254"/>
        <end position="274"/>
    </location>
</feature>
<dbReference type="EMBL" id="CP081869">
    <property type="protein sequence ID" value="QZO01705.1"/>
    <property type="molecule type" value="Genomic_DNA"/>
</dbReference>
<keyword evidence="2" id="KW-1003">Cell membrane</keyword>
<evidence type="ECO:0000256" key="6">
    <source>
        <dbReference type="SAM" id="Phobius"/>
    </source>
</evidence>
<feature type="transmembrane region" description="Helical" evidence="6">
    <location>
        <begin position="307"/>
        <end position="327"/>
    </location>
</feature>
<accession>A0A9E6RCB6</accession>
<dbReference type="InterPro" id="IPR011701">
    <property type="entry name" value="MFS"/>
</dbReference>
<feature type="transmembrane region" description="Helical" evidence="6">
    <location>
        <begin position="171"/>
        <end position="192"/>
    </location>
</feature>
<feature type="transmembrane region" description="Helical" evidence="6">
    <location>
        <begin position="213"/>
        <end position="234"/>
    </location>
</feature>
<dbReference type="PROSITE" id="PS50850">
    <property type="entry name" value="MFS"/>
    <property type="match status" value="1"/>
</dbReference>
<evidence type="ECO:0000313" key="9">
    <source>
        <dbReference type="Proteomes" id="UP000825701"/>
    </source>
</evidence>